<evidence type="ECO:0000256" key="8">
    <source>
        <dbReference type="PROSITE-ProRule" id="PRU00740"/>
    </source>
</evidence>
<feature type="transmembrane region" description="Helical" evidence="10">
    <location>
        <begin position="268"/>
        <end position="291"/>
    </location>
</feature>
<evidence type="ECO:0000313" key="12">
    <source>
        <dbReference type="Ensembl" id="ENSLCAP00010047181.1"/>
    </source>
</evidence>
<evidence type="ECO:0000256" key="4">
    <source>
        <dbReference type="ARBA" id="ARBA00022753"/>
    </source>
</evidence>
<keyword evidence="2 8" id="KW-0812">Transmembrane</keyword>
<feature type="domain" description="Lysosome-associated membrane glycoprotein 2-like luminal" evidence="11">
    <location>
        <begin position="103"/>
        <end position="248"/>
    </location>
</feature>
<keyword evidence="5 10" id="KW-1133">Transmembrane helix</keyword>
<dbReference type="PANTHER" id="PTHR11506">
    <property type="entry name" value="LYSOSOME-ASSOCIATED MEMBRANE GLYCOPROTEIN"/>
    <property type="match status" value="1"/>
</dbReference>
<dbReference type="GO" id="GO:0072594">
    <property type="term" value="P:establishment of protein localization to organelle"/>
    <property type="evidence" value="ECO:0007669"/>
    <property type="project" value="TreeGrafter"/>
</dbReference>
<sequence>MCYMYHTDIVFASSLCDCRDMASSQSAQRSPHLQTDDDDDSTPRFQPTVCDSQSHAGGWRLFLLAVILPGVHLQSNGSSVQPASDSKAQIYRPVLQPSEAIPPIGNYILNSPNGKPCIKATMGAEYIINEKKRTWYFNLDPSRVEVSGYCSKDSAVLSLAMPNNGASLQLTFQKEKNVFYITKLTADVSPVPVCQRCSNKTYSGLLEHEKLFKTTNGQSFNCKSENLLLVSSEMKIKLVPLKMQAFTLPSNGQYGKEMECWADFNKRVIPIVIGATVVGLFLIIVLTFLFVKDRRRQGYDRL</sequence>
<dbReference type="PROSITE" id="PS51407">
    <property type="entry name" value="LAMP_3"/>
    <property type="match status" value="1"/>
</dbReference>
<evidence type="ECO:0000313" key="13">
    <source>
        <dbReference type="Proteomes" id="UP000314980"/>
    </source>
</evidence>
<protein>
    <recommendedName>
        <fullName evidence="11">Lysosome-associated membrane glycoprotein 2-like luminal domain-containing protein</fullName>
    </recommendedName>
</protein>
<dbReference type="Ensembl" id="ENSLCAT00010048341.1">
    <property type="protein sequence ID" value="ENSLCAP00010047181.1"/>
    <property type="gene ID" value="ENSLCAG00010021899.1"/>
</dbReference>
<dbReference type="PANTHER" id="PTHR11506:SF30">
    <property type="entry name" value="LYSOSOME-ASSOCIATED MEMBRANE GLYCOPROTEIN 3"/>
    <property type="match status" value="1"/>
</dbReference>
<accession>A0A4W6F9I2</accession>
<reference evidence="13" key="1">
    <citation type="submission" date="2015-09" db="EMBL/GenBank/DDBJ databases">
        <authorList>
            <person name="Sai Rama Sridatta P."/>
        </authorList>
    </citation>
    <scope>NUCLEOTIDE SEQUENCE [LARGE SCALE GENOMIC DNA]</scope>
</reference>
<reference evidence="12" key="2">
    <citation type="submission" date="2025-08" db="UniProtKB">
        <authorList>
            <consortium name="Ensembl"/>
        </authorList>
    </citation>
    <scope>IDENTIFICATION</scope>
</reference>
<comment type="subcellular location">
    <subcellularLocation>
        <location evidence="1">Endosome membrane</location>
        <topology evidence="1">Single-pass type I membrane protein</topology>
    </subcellularLocation>
    <subcellularLocation>
        <location evidence="8">Lysosome membrane</location>
        <topology evidence="8">Single-pass type I membrane protein</topology>
    </subcellularLocation>
</comment>
<gene>
    <name evidence="12" type="primary">LOC108880108</name>
</gene>
<name>A0A4W6F9I2_LATCA</name>
<evidence type="ECO:0000256" key="2">
    <source>
        <dbReference type="ARBA" id="ARBA00022692"/>
    </source>
</evidence>
<dbReference type="GO" id="GO:0005765">
    <property type="term" value="C:lysosomal membrane"/>
    <property type="evidence" value="ECO:0007669"/>
    <property type="project" value="UniProtKB-SubCell"/>
</dbReference>
<comment type="similarity">
    <text evidence="8">Belongs to the LAMP family.</text>
</comment>
<comment type="caution">
    <text evidence="8">Lacks conserved residue(s) required for the propagation of feature annotation.</text>
</comment>
<proteinExistence type="inferred from homology"/>
<evidence type="ECO:0000259" key="11">
    <source>
        <dbReference type="Pfam" id="PF01299"/>
    </source>
</evidence>
<dbReference type="InterPro" id="IPR048528">
    <property type="entry name" value="Lamp2-like_luminal"/>
</dbReference>
<dbReference type="Gene3D" id="2.40.160.110">
    <property type="match status" value="1"/>
</dbReference>
<keyword evidence="4" id="KW-0967">Endosome</keyword>
<dbReference type="PRINTS" id="PR00336">
    <property type="entry name" value="LYSASSOCTDMP"/>
</dbReference>
<reference evidence="12" key="3">
    <citation type="submission" date="2025-09" db="UniProtKB">
        <authorList>
            <consortium name="Ensembl"/>
        </authorList>
    </citation>
    <scope>IDENTIFICATION</scope>
</reference>
<dbReference type="GeneTree" id="ENSGT00950000182899"/>
<feature type="region of interest" description="Disordered" evidence="9">
    <location>
        <begin position="26"/>
        <end position="50"/>
    </location>
</feature>
<keyword evidence="8" id="KW-0458">Lysosome</keyword>
<evidence type="ECO:0000256" key="5">
    <source>
        <dbReference type="ARBA" id="ARBA00022989"/>
    </source>
</evidence>
<evidence type="ECO:0000256" key="3">
    <source>
        <dbReference type="ARBA" id="ARBA00022729"/>
    </source>
</evidence>
<keyword evidence="13" id="KW-1185">Reference proteome</keyword>
<dbReference type="GO" id="GO:0031902">
    <property type="term" value="C:late endosome membrane"/>
    <property type="evidence" value="ECO:0007669"/>
    <property type="project" value="TreeGrafter"/>
</dbReference>
<keyword evidence="7" id="KW-0325">Glycoprotein</keyword>
<evidence type="ECO:0000256" key="6">
    <source>
        <dbReference type="ARBA" id="ARBA00023136"/>
    </source>
</evidence>
<evidence type="ECO:0000256" key="1">
    <source>
        <dbReference type="ARBA" id="ARBA00004530"/>
    </source>
</evidence>
<keyword evidence="3" id="KW-0732">Signal</keyword>
<evidence type="ECO:0000256" key="7">
    <source>
        <dbReference type="ARBA" id="ARBA00023180"/>
    </source>
</evidence>
<dbReference type="STRING" id="8187.ENSLCAP00010047181"/>
<evidence type="ECO:0000256" key="10">
    <source>
        <dbReference type="SAM" id="Phobius"/>
    </source>
</evidence>
<evidence type="ECO:0000256" key="9">
    <source>
        <dbReference type="SAM" id="MobiDB-lite"/>
    </source>
</evidence>
<dbReference type="AlphaFoldDB" id="A0A4W6F9I2"/>
<organism evidence="12 13">
    <name type="scientific">Lates calcarifer</name>
    <name type="common">Barramundi</name>
    <name type="synonym">Holocentrus calcarifer</name>
    <dbReference type="NCBI Taxonomy" id="8187"/>
    <lineage>
        <taxon>Eukaryota</taxon>
        <taxon>Metazoa</taxon>
        <taxon>Chordata</taxon>
        <taxon>Craniata</taxon>
        <taxon>Vertebrata</taxon>
        <taxon>Euteleostomi</taxon>
        <taxon>Actinopterygii</taxon>
        <taxon>Neopterygii</taxon>
        <taxon>Teleostei</taxon>
        <taxon>Neoteleostei</taxon>
        <taxon>Acanthomorphata</taxon>
        <taxon>Carangaria</taxon>
        <taxon>Carangaria incertae sedis</taxon>
        <taxon>Centropomidae</taxon>
        <taxon>Lates</taxon>
    </lineage>
</organism>
<dbReference type="InParanoid" id="A0A4W6F9I2"/>
<keyword evidence="6 8" id="KW-0472">Membrane</keyword>
<dbReference type="Proteomes" id="UP000314980">
    <property type="component" value="Unassembled WGS sequence"/>
</dbReference>
<dbReference type="InterPro" id="IPR002000">
    <property type="entry name" value="Lysosome-assoc_membr_glycop"/>
</dbReference>
<dbReference type="GO" id="GO:0005886">
    <property type="term" value="C:plasma membrane"/>
    <property type="evidence" value="ECO:0007669"/>
    <property type="project" value="TreeGrafter"/>
</dbReference>
<dbReference type="Pfam" id="PF01299">
    <property type="entry name" value="Lamp2-like_luminal"/>
    <property type="match status" value="1"/>
</dbReference>